<sequence length="545" mass="59569">MDRPETIAVKHEPMTVDSPASPSAIDRPSPARPPKLVVLADLNFNPPETDDLDSSIQIPTPSIARFTNEESHQEGGTSTCKEVETGDVEAKKIGKVGKCRSRSKIEASSDCGVDADGDQANQGIPVSREEKISNLKMAIPEYEKAEEILLGCEPEIARPELLLLVQIHHGQSSSGDMELSAKCFQDLVLKDHNHPAALINYAAELLCKHSSTVAGAGANGSAGASEDQKAPMNAAKECLLAALRSDPKSAHTWVNLANSYHMMGDHRSSSKCLEKAAKLDPNCMATRFAVAVQRIKDAERSQDASDQLSWAGNEMASVIREGESVPIDPPIAWAGLAMAHKAQHEIAAAFVADRNELTEMEERAVYTLKQAVTEDPEDAVRWHQLGLHSLCSQQYKLSQKYIKAAVGRSRECSYVWSNLGISLHLSDEHSEAEEVYKRALAVSTEDQAHTIFSNLGNLYRQKKQYEVSKAMFSKALELKPGYAPAYNNLGLVFVAERRWEEAKSCFEKSLEADSLLDAAQSNLLKATTMSRLCTCFSSSTVVRDS</sequence>
<dbReference type="Pfam" id="PF13424">
    <property type="entry name" value="TPR_12"/>
    <property type="match status" value="1"/>
</dbReference>
<evidence type="ECO:0000313" key="4">
    <source>
        <dbReference type="Proteomes" id="UP000029121"/>
    </source>
</evidence>
<dbReference type="Pfam" id="PF13181">
    <property type="entry name" value="TPR_8"/>
    <property type="match status" value="1"/>
</dbReference>
<dbReference type="PANTHER" id="PTHR45523">
    <property type="entry name" value="TETRATRICOPEPTIDE REPEAT (TPR)-CONTAINING PROTEIN-RELATED"/>
    <property type="match status" value="1"/>
</dbReference>
<feature type="region of interest" description="Disordered" evidence="2">
    <location>
        <begin position="1"/>
        <end position="33"/>
    </location>
</feature>
<feature type="repeat" description="TPR" evidence="1">
    <location>
        <begin position="250"/>
        <end position="283"/>
    </location>
</feature>
<evidence type="ECO:0000256" key="1">
    <source>
        <dbReference type="PROSITE-ProRule" id="PRU00339"/>
    </source>
</evidence>
<dbReference type="InterPro" id="IPR019734">
    <property type="entry name" value="TPR_rpt"/>
</dbReference>
<dbReference type="Proteomes" id="UP000029121">
    <property type="component" value="Unassembled WGS sequence"/>
</dbReference>
<dbReference type="EMBL" id="KB870812">
    <property type="protein sequence ID" value="EOA14655.1"/>
    <property type="molecule type" value="Genomic_DNA"/>
</dbReference>
<gene>
    <name evidence="3" type="ORF">CARUB_v10027919mg</name>
</gene>
<feature type="repeat" description="TPR" evidence="1">
    <location>
        <begin position="449"/>
        <end position="482"/>
    </location>
</feature>
<dbReference type="STRING" id="81985.R0GQM5"/>
<accession>R0GQM5</accession>
<protein>
    <recommendedName>
        <fullName evidence="5">UDP-N-acetylglucosamine--peptide N-acetylglucosaminyltransferase SPINDLY</fullName>
    </recommendedName>
</protein>
<dbReference type="SMART" id="SM00028">
    <property type="entry name" value="TPR"/>
    <property type="match status" value="4"/>
</dbReference>
<organism evidence="3 4">
    <name type="scientific">Capsella rubella</name>
    <dbReference type="NCBI Taxonomy" id="81985"/>
    <lineage>
        <taxon>Eukaryota</taxon>
        <taxon>Viridiplantae</taxon>
        <taxon>Streptophyta</taxon>
        <taxon>Embryophyta</taxon>
        <taxon>Tracheophyta</taxon>
        <taxon>Spermatophyta</taxon>
        <taxon>Magnoliopsida</taxon>
        <taxon>eudicotyledons</taxon>
        <taxon>Gunneridae</taxon>
        <taxon>Pentapetalae</taxon>
        <taxon>rosids</taxon>
        <taxon>malvids</taxon>
        <taxon>Brassicales</taxon>
        <taxon>Brassicaceae</taxon>
        <taxon>Camelineae</taxon>
        <taxon>Capsella</taxon>
    </lineage>
</organism>
<dbReference type="Gene3D" id="1.25.40.10">
    <property type="entry name" value="Tetratricopeptide repeat domain"/>
    <property type="match status" value="3"/>
</dbReference>
<evidence type="ECO:0000256" key="2">
    <source>
        <dbReference type="SAM" id="MobiDB-lite"/>
    </source>
</evidence>
<reference evidence="4" key="1">
    <citation type="journal article" date="2013" name="Nat. Genet.">
        <title>The Capsella rubella genome and the genomic consequences of rapid mating system evolution.</title>
        <authorList>
            <person name="Slotte T."/>
            <person name="Hazzouri K.M."/>
            <person name="Agren J.A."/>
            <person name="Koenig D."/>
            <person name="Maumus F."/>
            <person name="Guo Y.L."/>
            <person name="Steige K."/>
            <person name="Platts A.E."/>
            <person name="Escobar J.S."/>
            <person name="Newman L.K."/>
            <person name="Wang W."/>
            <person name="Mandakova T."/>
            <person name="Vello E."/>
            <person name="Smith L.M."/>
            <person name="Henz S.R."/>
            <person name="Steffen J."/>
            <person name="Takuno S."/>
            <person name="Brandvain Y."/>
            <person name="Coop G."/>
            <person name="Andolfatto P."/>
            <person name="Hu T.T."/>
            <person name="Blanchette M."/>
            <person name="Clark R.M."/>
            <person name="Quesneville H."/>
            <person name="Nordborg M."/>
            <person name="Gaut B.S."/>
            <person name="Lysak M.A."/>
            <person name="Jenkins J."/>
            <person name="Grimwood J."/>
            <person name="Chapman J."/>
            <person name="Prochnik S."/>
            <person name="Shu S."/>
            <person name="Rokhsar D."/>
            <person name="Schmutz J."/>
            <person name="Weigel D."/>
            <person name="Wright S.I."/>
        </authorList>
    </citation>
    <scope>NUCLEOTIDE SEQUENCE [LARGE SCALE GENOMIC DNA]</scope>
    <source>
        <strain evidence="4">cv. Monte Gargano</strain>
    </source>
</reference>
<feature type="repeat" description="TPR" evidence="1">
    <location>
        <begin position="483"/>
        <end position="516"/>
    </location>
</feature>
<evidence type="ECO:0000313" key="3">
    <source>
        <dbReference type="EMBL" id="EOA14655.1"/>
    </source>
</evidence>
<keyword evidence="4" id="KW-1185">Reference proteome</keyword>
<feature type="repeat" description="TPR" evidence="1">
    <location>
        <begin position="413"/>
        <end position="446"/>
    </location>
</feature>
<dbReference type="InterPro" id="IPR011990">
    <property type="entry name" value="TPR-like_helical_dom_sf"/>
</dbReference>
<name>R0GQM5_9BRAS</name>
<dbReference type="eggNOG" id="KOG1124">
    <property type="taxonomic scope" value="Eukaryota"/>
</dbReference>
<dbReference type="PROSITE" id="PS50005">
    <property type="entry name" value="TPR"/>
    <property type="match status" value="4"/>
</dbReference>
<dbReference type="SUPFAM" id="SSF48452">
    <property type="entry name" value="TPR-like"/>
    <property type="match status" value="2"/>
</dbReference>
<dbReference type="AlphaFoldDB" id="R0GQM5"/>
<evidence type="ECO:0008006" key="5">
    <source>
        <dbReference type="Google" id="ProtNLM"/>
    </source>
</evidence>
<dbReference type="PANTHER" id="PTHR45523:SF1">
    <property type="entry name" value="TETRATRICOPEPTIDE REPEAT (TPR)-CONTAINING PROTEIN"/>
    <property type="match status" value="1"/>
</dbReference>
<feature type="compositionally biased region" description="Basic and acidic residues" evidence="2">
    <location>
        <begin position="1"/>
        <end position="14"/>
    </location>
</feature>
<keyword evidence="1" id="KW-0802">TPR repeat</keyword>
<proteinExistence type="predicted"/>